<keyword evidence="3" id="KW-1185">Reference proteome</keyword>
<feature type="compositionally biased region" description="Low complexity" evidence="1">
    <location>
        <begin position="37"/>
        <end position="46"/>
    </location>
</feature>
<proteinExistence type="predicted"/>
<protein>
    <submittedName>
        <fullName evidence="2">Uncharacterized protein</fullName>
    </submittedName>
</protein>
<organism evidence="2 3">
    <name type="scientific">Pristionchus mayeri</name>
    <dbReference type="NCBI Taxonomy" id="1317129"/>
    <lineage>
        <taxon>Eukaryota</taxon>
        <taxon>Metazoa</taxon>
        <taxon>Ecdysozoa</taxon>
        <taxon>Nematoda</taxon>
        <taxon>Chromadorea</taxon>
        <taxon>Rhabditida</taxon>
        <taxon>Rhabditina</taxon>
        <taxon>Diplogasteromorpha</taxon>
        <taxon>Diplogasteroidea</taxon>
        <taxon>Neodiplogasteridae</taxon>
        <taxon>Pristionchus</taxon>
    </lineage>
</organism>
<evidence type="ECO:0000313" key="3">
    <source>
        <dbReference type="Proteomes" id="UP001328107"/>
    </source>
</evidence>
<accession>A0AAN5D1A0</accession>
<sequence length="90" mass="9993">VDASVLLRAAGGVLARPQRHRRPQSTAIPQEDRSGCAGALLRRAGGISEEPGHLTHLRRTDSHENAPHRHQHPRDPLQAHPRLIYSPIDR</sequence>
<evidence type="ECO:0000256" key="1">
    <source>
        <dbReference type="SAM" id="MobiDB-lite"/>
    </source>
</evidence>
<feature type="compositionally biased region" description="Basic and acidic residues" evidence="1">
    <location>
        <begin position="50"/>
        <end position="77"/>
    </location>
</feature>
<dbReference type="AlphaFoldDB" id="A0AAN5D1A0"/>
<name>A0AAN5D1A0_9BILA</name>
<feature type="non-terminal residue" evidence="2">
    <location>
        <position position="1"/>
    </location>
</feature>
<gene>
    <name evidence="2" type="ORF">PMAYCL1PPCAC_24512</name>
</gene>
<feature type="region of interest" description="Disordered" evidence="1">
    <location>
        <begin position="15"/>
        <end position="90"/>
    </location>
</feature>
<dbReference type="Proteomes" id="UP001328107">
    <property type="component" value="Unassembled WGS sequence"/>
</dbReference>
<evidence type="ECO:0000313" key="2">
    <source>
        <dbReference type="EMBL" id="GMR54317.1"/>
    </source>
</evidence>
<comment type="caution">
    <text evidence="2">The sequence shown here is derived from an EMBL/GenBank/DDBJ whole genome shotgun (WGS) entry which is preliminary data.</text>
</comment>
<dbReference type="EMBL" id="BTRK01000005">
    <property type="protein sequence ID" value="GMR54317.1"/>
    <property type="molecule type" value="Genomic_DNA"/>
</dbReference>
<reference evidence="3" key="1">
    <citation type="submission" date="2022-10" db="EMBL/GenBank/DDBJ databases">
        <title>Genome assembly of Pristionchus species.</title>
        <authorList>
            <person name="Yoshida K."/>
            <person name="Sommer R.J."/>
        </authorList>
    </citation>
    <scope>NUCLEOTIDE SEQUENCE [LARGE SCALE GENOMIC DNA]</scope>
    <source>
        <strain evidence="3">RS5460</strain>
    </source>
</reference>